<protein>
    <submittedName>
        <fullName evidence="1">Uncharacterized protein</fullName>
    </submittedName>
</protein>
<accession>A0A6C0KJR2</accession>
<dbReference type="EMBL" id="MN740916">
    <property type="protein sequence ID" value="QHU17523.1"/>
    <property type="molecule type" value="Genomic_DNA"/>
</dbReference>
<name>A0A6C0KJR2_9ZZZZ</name>
<reference evidence="1" key="1">
    <citation type="journal article" date="2020" name="Nature">
        <title>Giant virus diversity and host interactions through global metagenomics.</title>
        <authorList>
            <person name="Schulz F."/>
            <person name="Roux S."/>
            <person name="Paez-Espino D."/>
            <person name="Jungbluth S."/>
            <person name="Walsh D.A."/>
            <person name="Denef V.J."/>
            <person name="McMahon K.D."/>
            <person name="Konstantinidis K.T."/>
            <person name="Eloe-Fadrosh E.A."/>
            <person name="Kyrpides N.C."/>
            <person name="Woyke T."/>
        </authorList>
    </citation>
    <scope>NUCLEOTIDE SEQUENCE</scope>
    <source>
        <strain evidence="1">GVMAG-S-3300012919-55</strain>
    </source>
</reference>
<proteinExistence type="predicted"/>
<sequence>MLNNPDWTCSPECGAGGMFEHAQLYLPGNKMVNLMLDGDDPDHYGVYTLGDSIKKMPLVFDATKKETTYDVERLLQTLAPKSKTKTPINIFLCICSPHTISPPQGSVIKWRGKVMPSRKATKKYDSYHMCETLLKKAKAIQEKRLWLDEQGKLRFKKQACRRMFTRSMSFPVNMRNGSIDHIPSTIGKGVGELPAPTIEQGLYYKIDKQDRETNEVYEIKKRQI</sequence>
<evidence type="ECO:0000313" key="1">
    <source>
        <dbReference type="EMBL" id="QHU17523.1"/>
    </source>
</evidence>
<dbReference type="AlphaFoldDB" id="A0A6C0KJR2"/>
<organism evidence="1">
    <name type="scientific">viral metagenome</name>
    <dbReference type="NCBI Taxonomy" id="1070528"/>
    <lineage>
        <taxon>unclassified sequences</taxon>
        <taxon>metagenomes</taxon>
        <taxon>organismal metagenomes</taxon>
    </lineage>
</organism>